<dbReference type="InParanoid" id="A0A0C3DIV1"/>
<reference evidence="3" key="2">
    <citation type="submission" date="2015-01" db="EMBL/GenBank/DDBJ databases">
        <title>Evolutionary Origins and Diversification of the Mycorrhizal Mutualists.</title>
        <authorList>
            <consortium name="DOE Joint Genome Institute"/>
            <consortium name="Mycorrhizal Genomics Consortium"/>
            <person name="Kohler A."/>
            <person name="Kuo A."/>
            <person name="Nagy L.G."/>
            <person name="Floudas D."/>
            <person name="Copeland A."/>
            <person name="Barry K.W."/>
            <person name="Cichocki N."/>
            <person name="Veneault-Fourrey C."/>
            <person name="LaButti K."/>
            <person name="Lindquist E.A."/>
            <person name="Lipzen A."/>
            <person name="Lundell T."/>
            <person name="Morin E."/>
            <person name="Murat C."/>
            <person name="Riley R."/>
            <person name="Ohm R."/>
            <person name="Sun H."/>
            <person name="Tunlid A."/>
            <person name="Henrissat B."/>
            <person name="Grigoriev I.V."/>
            <person name="Hibbett D.S."/>
            <person name="Martin F."/>
        </authorList>
    </citation>
    <scope>NUCLEOTIDE SEQUENCE [LARGE SCALE GENOMIC DNA]</scope>
    <source>
        <strain evidence="3">Foug A</strain>
    </source>
</reference>
<accession>A0A0C3DIV1</accession>
<keyword evidence="3" id="KW-1185">Reference proteome</keyword>
<organism evidence="2 3">
    <name type="scientific">Scleroderma citrinum Foug A</name>
    <dbReference type="NCBI Taxonomy" id="1036808"/>
    <lineage>
        <taxon>Eukaryota</taxon>
        <taxon>Fungi</taxon>
        <taxon>Dikarya</taxon>
        <taxon>Basidiomycota</taxon>
        <taxon>Agaricomycotina</taxon>
        <taxon>Agaricomycetes</taxon>
        <taxon>Agaricomycetidae</taxon>
        <taxon>Boletales</taxon>
        <taxon>Sclerodermatineae</taxon>
        <taxon>Sclerodermataceae</taxon>
        <taxon>Scleroderma</taxon>
    </lineage>
</organism>
<evidence type="ECO:0000256" key="1">
    <source>
        <dbReference type="SAM" id="MobiDB-lite"/>
    </source>
</evidence>
<proteinExistence type="predicted"/>
<evidence type="ECO:0000313" key="2">
    <source>
        <dbReference type="EMBL" id="KIM56259.1"/>
    </source>
</evidence>
<protein>
    <submittedName>
        <fullName evidence="2">Uncharacterized protein</fullName>
    </submittedName>
</protein>
<dbReference type="EMBL" id="KN822120">
    <property type="protein sequence ID" value="KIM56259.1"/>
    <property type="molecule type" value="Genomic_DNA"/>
</dbReference>
<dbReference type="HOGENOM" id="CLU_1587467_0_0_1"/>
<evidence type="ECO:0000313" key="3">
    <source>
        <dbReference type="Proteomes" id="UP000053989"/>
    </source>
</evidence>
<reference evidence="2 3" key="1">
    <citation type="submission" date="2014-04" db="EMBL/GenBank/DDBJ databases">
        <authorList>
            <consortium name="DOE Joint Genome Institute"/>
            <person name="Kuo A."/>
            <person name="Kohler A."/>
            <person name="Nagy L.G."/>
            <person name="Floudas D."/>
            <person name="Copeland A."/>
            <person name="Barry K.W."/>
            <person name="Cichocki N."/>
            <person name="Veneault-Fourrey C."/>
            <person name="LaButti K."/>
            <person name="Lindquist E.A."/>
            <person name="Lipzen A."/>
            <person name="Lundell T."/>
            <person name="Morin E."/>
            <person name="Murat C."/>
            <person name="Sun H."/>
            <person name="Tunlid A."/>
            <person name="Henrissat B."/>
            <person name="Grigoriev I.V."/>
            <person name="Hibbett D.S."/>
            <person name="Martin F."/>
            <person name="Nordberg H.P."/>
            <person name="Cantor M.N."/>
            <person name="Hua S.X."/>
        </authorList>
    </citation>
    <scope>NUCLEOTIDE SEQUENCE [LARGE SCALE GENOMIC DNA]</scope>
    <source>
        <strain evidence="2 3">Foug A</strain>
    </source>
</reference>
<name>A0A0C3DIV1_9AGAM</name>
<dbReference type="Proteomes" id="UP000053989">
    <property type="component" value="Unassembled WGS sequence"/>
</dbReference>
<gene>
    <name evidence="2" type="ORF">SCLCIDRAFT_249599</name>
</gene>
<feature type="region of interest" description="Disordered" evidence="1">
    <location>
        <begin position="1"/>
        <end position="24"/>
    </location>
</feature>
<sequence length="168" mass="18492">MTATTCQSTSTSCPTNRTTTTTTTRTASGSMATCVANCSNHVERPRQPLTTNAADDESRPLLLKVIPLLGSGFGRLSRRSIPYWYSDISSLLPTLVSIGCPLPVKPRRPCLSLTDPIHWSVSTHYPSAHFFHSSVLCHRNRRLYTTRTQGLRPRPTLILVDKPGGTEL</sequence>
<dbReference type="AlphaFoldDB" id="A0A0C3DIV1"/>